<proteinExistence type="predicted"/>
<evidence type="ECO:0000313" key="1">
    <source>
        <dbReference type="EMBL" id="JAD31264.1"/>
    </source>
</evidence>
<reference evidence="1" key="2">
    <citation type="journal article" date="2015" name="Data Brief">
        <title>Shoot transcriptome of the giant reed, Arundo donax.</title>
        <authorList>
            <person name="Barrero R.A."/>
            <person name="Guerrero F.D."/>
            <person name="Moolhuijzen P."/>
            <person name="Goolsby J.A."/>
            <person name="Tidwell J."/>
            <person name="Bellgard S.E."/>
            <person name="Bellgard M.I."/>
        </authorList>
    </citation>
    <scope>NUCLEOTIDE SEQUENCE</scope>
    <source>
        <tissue evidence="1">Shoot tissue taken approximately 20 cm above the soil surface</tissue>
    </source>
</reference>
<sequence>MAHFAVSVLVISTPILGMFCCIC</sequence>
<organism evidence="1">
    <name type="scientific">Arundo donax</name>
    <name type="common">Giant reed</name>
    <name type="synonym">Donax arundinaceus</name>
    <dbReference type="NCBI Taxonomy" id="35708"/>
    <lineage>
        <taxon>Eukaryota</taxon>
        <taxon>Viridiplantae</taxon>
        <taxon>Streptophyta</taxon>
        <taxon>Embryophyta</taxon>
        <taxon>Tracheophyta</taxon>
        <taxon>Spermatophyta</taxon>
        <taxon>Magnoliopsida</taxon>
        <taxon>Liliopsida</taxon>
        <taxon>Poales</taxon>
        <taxon>Poaceae</taxon>
        <taxon>PACMAD clade</taxon>
        <taxon>Arundinoideae</taxon>
        <taxon>Arundineae</taxon>
        <taxon>Arundo</taxon>
    </lineage>
</organism>
<dbReference type="EMBL" id="GBRH01266631">
    <property type="protein sequence ID" value="JAD31264.1"/>
    <property type="molecule type" value="Transcribed_RNA"/>
</dbReference>
<name>A0A0A8YVU8_ARUDO</name>
<dbReference type="AlphaFoldDB" id="A0A0A8YVU8"/>
<protein>
    <submittedName>
        <fullName evidence="1">Uncharacterized protein</fullName>
    </submittedName>
</protein>
<reference evidence="1" key="1">
    <citation type="submission" date="2014-09" db="EMBL/GenBank/DDBJ databases">
        <authorList>
            <person name="Magalhaes I.L.F."/>
            <person name="Oliveira U."/>
            <person name="Santos F.R."/>
            <person name="Vidigal T.H.D.A."/>
            <person name="Brescovit A.D."/>
            <person name="Santos A.J."/>
        </authorList>
    </citation>
    <scope>NUCLEOTIDE SEQUENCE</scope>
    <source>
        <tissue evidence="1">Shoot tissue taken approximately 20 cm above the soil surface</tissue>
    </source>
</reference>
<accession>A0A0A8YVU8</accession>